<dbReference type="Pfam" id="PF02899">
    <property type="entry name" value="Phage_int_SAM_1"/>
    <property type="match status" value="1"/>
</dbReference>
<dbReference type="InterPro" id="IPR050090">
    <property type="entry name" value="Tyrosine_recombinase_XerCD"/>
</dbReference>
<evidence type="ECO:0000256" key="4">
    <source>
        <dbReference type="ARBA" id="ARBA00022829"/>
    </source>
</evidence>
<feature type="active site" evidence="9">
    <location>
        <position position="250"/>
    </location>
</feature>
<keyword evidence="6 9" id="KW-0238">DNA-binding</keyword>
<dbReference type="Gene3D" id="1.10.150.130">
    <property type="match status" value="1"/>
</dbReference>
<evidence type="ECO:0000256" key="8">
    <source>
        <dbReference type="ARBA" id="ARBA00023306"/>
    </source>
</evidence>
<feature type="active site" evidence="9">
    <location>
        <position position="273"/>
    </location>
</feature>
<evidence type="ECO:0000313" key="13">
    <source>
        <dbReference type="Proteomes" id="UP000001505"/>
    </source>
</evidence>
<dbReference type="InterPro" id="IPR010998">
    <property type="entry name" value="Integrase_recombinase_N"/>
</dbReference>
<comment type="similarity">
    <text evidence="9">Belongs to the 'phage' integrase family. XerC subfamily.</text>
</comment>
<dbReference type="PROSITE" id="PS51900">
    <property type="entry name" value="CB"/>
    <property type="match status" value="1"/>
</dbReference>
<dbReference type="STRING" id="716544.wcw_1446"/>
<dbReference type="GO" id="GO:0003677">
    <property type="term" value="F:DNA binding"/>
    <property type="evidence" value="ECO:0007669"/>
    <property type="project" value="UniProtKB-UniRule"/>
</dbReference>
<dbReference type="KEGG" id="wch:wcw_1446"/>
<dbReference type="PANTHER" id="PTHR30349">
    <property type="entry name" value="PHAGE INTEGRASE-RELATED"/>
    <property type="match status" value="1"/>
</dbReference>
<dbReference type="Pfam" id="PF00589">
    <property type="entry name" value="Phage_integrase"/>
    <property type="match status" value="1"/>
</dbReference>
<comment type="subcellular location">
    <subcellularLocation>
        <location evidence="1 9">Cytoplasm</location>
    </subcellularLocation>
</comment>
<dbReference type="EMBL" id="CP001928">
    <property type="protein sequence ID" value="ADI38795.1"/>
    <property type="molecule type" value="Genomic_DNA"/>
</dbReference>
<keyword evidence="7 9" id="KW-0233">DNA recombination</keyword>
<dbReference type="InterPro" id="IPR044068">
    <property type="entry name" value="CB"/>
</dbReference>
<dbReference type="GO" id="GO:0005737">
    <property type="term" value="C:cytoplasm"/>
    <property type="evidence" value="ECO:0007669"/>
    <property type="project" value="UniProtKB-SubCell"/>
</dbReference>
<evidence type="ECO:0000256" key="5">
    <source>
        <dbReference type="ARBA" id="ARBA00022908"/>
    </source>
</evidence>
<dbReference type="InterPro" id="IPR004107">
    <property type="entry name" value="Integrase_SAM-like_N"/>
</dbReference>
<feature type="active site" evidence="9">
    <location>
        <position position="247"/>
    </location>
</feature>
<feature type="domain" description="Tyr recombinase" evidence="10">
    <location>
        <begin position="113"/>
        <end position="295"/>
    </location>
</feature>
<dbReference type="InterPro" id="IPR013762">
    <property type="entry name" value="Integrase-like_cat_sf"/>
</dbReference>
<evidence type="ECO:0000256" key="6">
    <source>
        <dbReference type="ARBA" id="ARBA00023125"/>
    </source>
</evidence>
<dbReference type="Gene3D" id="1.10.443.10">
    <property type="entry name" value="Intergrase catalytic core"/>
    <property type="match status" value="1"/>
</dbReference>
<dbReference type="PANTHER" id="PTHR30349:SF77">
    <property type="entry name" value="TYROSINE RECOMBINASE XERC"/>
    <property type="match status" value="1"/>
</dbReference>
<organism evidence="12 13">
    <name type="scientific">Waddlia chondrophila (strain ATCC VR-1470 / WSU 86-1044)</name>
    <dbReference type="NCBI Taxonomy" id="716544"/>
    <lineage>
        <taxon>Bacteria</taxon>
        <taxon>Pseudomonadati</taxon>
        <taxon>Chlamydiota</taxon>
        <taxon>Chlamydiia</taxon>
        <taxon>Parachlamydiales</taxon>
        <taxon>Waddliaceae</taxon>
        <taxon>Waddlia</taxon>
    </lineage>
</organism>
<keyword evidence="2 9" id="KW-0963">Cytoplasm</keyword>
<dbReference type="GO" id="GO:0006313">
    <property type="term" value="P:DNA transposition"/>
    <property type="evidence" value="ECO:0007669"/>
    <property type="project" value="UniProtKB-UniRule"/>
</dbReference>
<dbReference type="InterPro" id="IPR023009">
    <property type="entry name" value="Tyrosine_recombinase_XerC/XerD"/>
</dbReference>
<feature type="active site" evidence="9">
    <location>
        <position position="177"/>
    </location>
</feature>
<evidence type="ECO:0000259" key="11">
    <source>
        <dbReference type="PROSITE" id="PS51900"/>
    </source>
</evidence>
<comment type="subunit">
    <text evidence="9">Forms a cyclic heterotetrameric complex composed of two molecules of XerC and two molecules of XerD.</text>
</comment>
<evidence type="ECO:0000256" key="1">
    <source>
        <dbReference type="ARBA" id="ARBA00004496"/>
    </source>
</evidence>
<dbReference type="eggNOG" id="COG4974">
    <property type="taxonomic scope" value="Bacteria"/>
</dbReference>
<comment type="function">
    <text evidence="9">Site-specific tyrosine recombinase, which acts by catalyzing the cutting and rejoining of the recombining DNA molecules. The XerC-XerD complex is essential to convert dimers of the bacterial chromosome into monomers to permit their segregation at cell division. It also contributes to the segregational stability of plasmids.</text>
</comment>
<evidence type="ECO:0000256" key="2">
    <source>
        <dbReference type="ARBA" id="ARBA00022490"/>
    </source>
</evidence>
<dbReference type="Proteomes" id="UP000001505">
    <property type="component" value="Chromosome"/>
</dbReference>
<keyword evidence="4 9" id="KW-0159">Chromosome partition</keyword>
<dbReference type="RefSeq" id="WP_013182503.1">
    <property type="nucleotide sequence ID" value="NC_014225.1"/>
</dbReference>
<dbReference type="HOGENOM" id="CLU_027562_9_0_0"/>
<evidence type="ECO:0000256" key="7">
    <source>
        <dbReference type="ARBA" id="ARBA00023172"/>
    </source>
</evidence>
<evidence type="ECO:0000256" key="9">
    <source>
        <dbReference type="HAMAP-Rule" id="MF_01808"/>
    </source>
</evidence>
<dbReference type="InterPro" id="IPR002104">
    <property type="entry name" value="Integrase_catalytic"/>
</dbReference>
<dbReference type="GO" id="GO:0051301">
    <property type="term" value="P:cell division"/>
    <property type="evidence" value="ECO:0007669"/>
    <property type="project" value="UniProtKB-KW"/>
</dbReference>
<sequence>MMNYLDACCRFIHQLRVVKNASEHTIRNYAIDLNIFKQHLEQEWQSDEDFALNRIERRQIRGFLAMMNSKGASKRTILRRLSSLRTFFKWAFANQLITSNPIEEIESPKLEKTIPTPLSYTQVEHLFSLPEIETLLGSRDRCMMELFYSSGLRVSELVGLNKNDVDITTRLMKVRGKGKKERVIPVTHNAVYWIQKYLRHPERKFSCEENHAIFLNKLGTRLSVRSVDRNFKRYLIKSGLGGNVTPHTIRHTIATHWLENGMDLKTIQTLLGHESLSSTTIYTHVDATLKRKIYKQAHPRA</sequence>
<keyword evidence="8 9" id="KW-0131">Cell cycle</keyword>
<dbReference type="GO" id="GO:0007059">
    <property type="term" value="P:chromosome segregation"/>
    <property type="evidence" value="ECO:0007669"/>
    <property type="project" value="UniProtKB-UniRule"/>
</dbReference>
<reference evidence="12 13" key="1">
    <citation type="journal article" date="2010" name="PLoS ONE">
        <title>The Waddlia genome: a window into chlamydial biology.</title>
        <authorList>
            <person name="Bertelli C."/>
            <person name="Collyn F."/>
            <person name="Croxatto A."/>
            <person name="Ruckert C."/>
            <person name="Polkinghorne A."/>
            <person name="Kebbi-Beghdadi C."/>
            <person name="Goesmann A."/>
            <person name="Vaughan L."/>
            <person name="Greub G."/>
        </authorList>
    </citation>
    <scope>NUCLEOTIDE SEQUENCE [LARGE SCALE GENOMIC DNA]</scope>
    <source>
        <strain evidence="13">ATCC VR-1470 / WSU 86-1044</strain>
    </source>
</reference>
<evidence type="ECO:0000259" key="10">
    <source>
        <dbReference type="PROSITE" id="PS51898"/>
    </source>
</evidence>
<dbReference type="GO" id="GO:0009037">
    <property type="term" value="F:tyrosine-based site-specific recombinase activity"/>
    <property type="evidence" value="ECO:0007669"/>
    <property type="project" value="UniProtKB-UniRule"/>
</dbReference>
<feature type="domain" description="Core-binding (CB)" evidence="11">
    <location>
        <begin position="2"/>
        <end position="92"/>
    </location>
</feature>
<evidence type="ECO:0000256" key="3">
    <source>
        <dbReference type="ARBA" id="ARBA00022618"/>
    </source>
</evidence>
<keyword evidence="13" id="KW-1185">Reference proteome</keyword>
<dbReference type="InterPro" id="IPR011010">
    <property type="entry name" value="DNA_brk_join_enz"/>
</dbReference>
<dbReference type="NCBIfam" id="NF040815">
    <property type="entry name" value="recomb_XerA_Arch"/>
    <property type="match status" value="1"/>
</dbReference>
<feature type="active site" description="O-(3'-phospho-DNA)-tyrosine intermediate" evidence="9">
    <location>
        <position position="282"/>
    </location>
</feature>
<feature type="active site" evidence="9">
    <location>
        <position position="153"/>
    </location>
</feature>
<proteinExistence type="inferred from homology"/>
<gene>
    <name evidence="9 12" type="primary">xerC</name>
    <name evidence="12" type="ordered locus">wcw_1446</name>
</gene>
<protein>
    <recommendedName>
        <fullName evidence="9">Tyrosine recombinase XerC</fullName>
    </recommendedName>
</protein>
<dbReference type="SUPFAM" id="SSF56349">
    <property type="entry name" value="DNA breaking-rejoining enzymes"/>
    <property type="match status" value="1"/>
</dbReference>
<evidence type="ECO:0000313" key="12">
    <source>
        <dbReference type="EMBL" id="ADI38795.1"/>
    </source>
</evidence>
<keyword evidence="5 9" id="KW-0229">DNA integration</keyword>
<accession>D6YRV0</accession>
<name>D6YRV0_WADCW</name>
<dbReference type="HAMAP" id="MF_01808">
    <property type="entry name" value="Recomb_XerC_XerD"/>
    <property type="match status" value="1"/>
</dbReference>
<keyword evidence="3 9" id="KW-0132">Cell division</keyword>
<dbReference type="PROSITE" id="PS51898">
    <property type="entry name" value="TYR_RECOMBINASE"/>
    <property type="match status" value="1"/>
</dbReference>
<dbReference type="CDD" id="cd00798">
    <property type="entry name" value="INT_XerDC_C"/>
    <property type="match status" value="1"/>
</dbReference>
<dbReference type="AlphaFoldDB" id="D6YRV0"/>